<accession>A0ABR6BM33</accession>
<keyword evidence="2" id="KW-1185">Reference proteome</keyword>
<dbReference type="EMBL" id="JACJID010000003">
    <property type="protein sequence ID" value="MBA8927711.1"/>
    <property type="molecule type" value="Genomic_DNA"/>
</dbReference>
<organism evidence="1 2">
    <name type="scientific">Kutzneria viridogrisea</name>
    <dbReference type="NCBI Taxonomy" id="47990"/>
    <lineage>
        <taxon>Bacteria</taxon>
        <taxon>Bacillati</taxon>
        <taxon>Actinomycetota</taxon>
        <taxon>Actinomycetes</taxon>
        <taxon>Pseudonocardiales</taxon>
        <taxon>Pseudonocardiaceae</taxon>
        <taxon>Kutzneria</taxon>
    </lineage>
</organism>
<sequence length="57" mass="6269">MTGYLFGSAIGLVIGLPGVRWLQVRWAGFRQEADDPCAACPLLPLCSRLVPFPHDRT</sequence>
<dbReference type="Proteomes" id="UP000517916">
    <property type="component" value="Unassembled WGS sequence"/>
</dbReference>
<gene>
    <name evidence="1" type="ORF">BC739_004917</name>
</gene>
<name>A0ABR6BM33_9PSEU</name>
<dbReference type="RefSeq" id="WP_182838455.1">
    <property type="nucleotide sequence ID" value="NZ_BAAABQ010000025.1"/>
</dbReference>
<proteinExistence type="predicted"/>
<protein>
    <submittedName>
        <fullName evidence="1">Uncharacterized protein</fullName>
    </submittedName>
</protein>
<evidence type="ECO:0000313" key="2">
    <source>
        <dbReference type="Proteomes" id="UP000517916"/>
    </source>
</evidence>
<reference evidence="1 2" key="1">
    <citation type="submission" date="2020-08" db="EMBL/GenBank/DDBJ databases">
        <title>Genomic Encyclopedia of Archaeal and Bacterial Type Strains, Phase II (KMG-II): from individual species to whole genera.</title>
        <authorList>
            <person name="Goeker M."/>
        </authorList>
    </citation>
    <scope>NUCLEOTIDE SEQUENCE [LARGE SCALE GENOMIC DNA]</scope>
    <source>
        <strain evidence="1 2">DSM 43850</strain>
    </source>
</reference>
<comment type="caution">
    <text evidence="1">The sequence shown here is derived from an EMBL/GenBank/DDBJ whole genome shotgun (WGS) entry which is preliminary data.</text>
</comment>
<evidence type="ECO:0000313" key="1">
    <source>
        <dbReference type="EMBL" id="MBA8927711.1"/>
    </source>
</evidence>